<evidence type="ECO:0000256" key="3">
    <source>
        <dbReference type="ARBA" id="ARBA00022692"/>
    </source>
</evidence>
<evidence type="ECO:0000256" key="2">
    <source>
        <dbReference type="ARBA" id="ARBA00008816"/>
    </source>
</evidence>
<feature type="transmembrane region" description="Helical" evidence="6">
    <location>
        <begin position="7"/>
        <end position="30"/>
    </location>
</feature>
<feature type="transmembrane region" description="Helical" evidence="6">
    <location>
        <begin position="91"/>
        <end position="116"/>
    </location>
</feature>
<feature type="transmembrane region" description="Helical" evidence="6">
    <location>
        <begin position="164"/>
        <end position="183"/>
    </location>
</feature>
<dbReference type="AlphaFoldDB" id="A0A1J1IHI6"/>
<keyword evidence="9" id="KW-1185">Reference proteome</keyword>
<feature type="transmembrane region" description="Helical" evidence="6">
    <location>
        <begin position="190"/>
        <end position="209"/>
    </location>
</feature>
<feature type="transmembrane region" description="Helical" evidence="6">
    <location>
        <begin position="50"/>
        <end position="71"/>
    </location>
</feature>
<dbReference type="InterPro" id="IPR043216">
    <property type="entry name" value="PAP-like"/>
</dbReference>
<comment type="subcellular location">
    <subcellularLocation>
        <location evidence="1">Membrane</location>
        <topology evidence="1">Multi-pass membrane protein</topology>
    </subcellularLocation>
</comment>
<proteinExistence type="inferred from homology"/>
<dbReference type="Proteomes" id="UP000183832">
    <property type="component" value="Unassembled WGS sequence"/>
</dbReference>
<comment type="similarity">
    <text evidence="2">Belongs to the PA-phosphatase related phosphoesterase family.</text>
</comment>
<dbReference type="InterPro" id="IPR036938">
    <property type="entry name" value="PAP2/HPO_sf"/>
</dbReference>
<evidence type="ECO:0000256" key="1">
    <source>
        <dbReference type="ARBA" id="ARBA00004141"/>
    </source>
</evidence>
<keyword evidence="3 6" id="KW-0812">Transmembrane</keyword>
<evidence type="ECO:0000259" key="7">
    <source>
        <dbReference type="SMART" id="SM00014"/>
    </source>
</evidence>
<dbReference type="GO" id="GO:0046839">
    <property type="term" value="P:phospholipid dephosphorylation"/>
    <property type="evidence" value="ECO:0007669"/>
    <property type="project" value="TreeGrafter"/>
</dbReference>
<evidence type="ECO:0000256" key="4">
    <source>
        <dbReference type="ARBA" id="ARBA00022989"/>
    </source>
</evidence>
<dbReference type="GO" id="GO:0008195">
    <property type="term" value="F:phosphatidate phosphatase activity"/>
    <property type="evidence" value="ECO:0007669"/>
    <property type="project" value="TreeGrafter"/>
</dbReference>
<dbReference type="InterPro" id="IPR000326">
    <property type="entry name" value="PAP2/HPO"/>
</dbReference>
<dbReference type="Pfam" id="PF01569">
    <property type="entry name" value="PAP2"/>
    <property type="match status" value="1"/>
</dbReference>
<dbReference type="GO" id="GO:0007165">
    <property type="term" value="P:signal transduction"/>
    <property type="evidence" value="ECO:0007669"/>
    <property type="project" value="TreeGrafter"/>
</dbReference>
<evidence type="ECO:0000256" key="5">
    <source>
        <dbReference type="ARBA" id="ARBA00023136"/>
    </source>
</evidence>
<keyword evidence="4 6" id="KW-1133">Transmembrane helix</keyword>
<dbReference type="GO" id="GO:0006644">
    <property type="term" value="P:phospholipid metabolic process"/>
    <property type="evidence" value="ECO:0007669"/>
    <property type="project" value="InterPro"/>
</dbReference>
<evidence type="ECO:0000256" key="6">
    <source>
        <dbReference type="SAM" id="Phobius"/>
    </source>
</evidence>
<dbReference type="SMART" id="SM00014">
    <property type="entry name" value="acidPPc"/>
    <property type="match status" value="1"/>
</dbReference>
<dbReference type="PANTHER" id="PTHR10165:SF103">
    <property type="entry name" value="PHOSPHOLIPID PHOSPHATASE HOMOLOG 1.2 HOMOLOG"/>
    <property type="match status" value="1"/>
</dbReference>
<dbReference type="PANTHER" id="PTHR10165">
    <property type="entry name" value="LIPID PHOSPHATE PHOSPHATASE"/>
    <property type="match status" value="1"/>
</dbReference>
<protein>
    <submittedName>
        <fullName evidence="8">CLUMA_CG012993, isoform A</fullName>
    </submittedName>
</protein>
<dbReference type="STRING" id="568069.A0A1J1IHI6"/>
<organism evidence="8 9">
    <name type="scientific">Clunio marinus</name>
    <dbReference type="NCBI Taxonomy" id="568069"/>
    <lineage>
        <taxon>Eukaryota</taxon>
        <taxon>Metazoa</taxon>
        <taxon>Ecdysozoa</taxon>
        <taxon>Arthropoda</taxon>
        <taxon>Hexapoda</taxon>
        <taxon>Insecta</taxon>
        <taxon>Pterygota</taxon>
        <taxon>Neoptera</taxon>
        <taxon>Endopterygota</taxon>
        <taxon>Diptera</taxon>
        <taxon>Nematocera</taxon>
        <taxon>Chironomoidea</taxon>
        <taxon>Chironomidae</taxon>
        <taxon>Clunio</taxon>
    </lineage>
</organism>
<accession>A0A1J1IHI6</accession>
<keyword evidence="5 6" id="KW-0472">Membrane</keyword>
<name>A0A1J1IHI6_9DIPT</name>
<reference evidence="8 9" key="1">
    <citation type="submission" date="2015-04" db="EMBL/GenBank/DDBJ databases">
        <authorList>
            <person name="Syromyatnikov M.Y."/>
            <person name="Popov V.N."/>
        </authorList>
    </citation>
    <scope>NUCLEOTIDE SEQUENCE [LARGE SCALE GENOMIC DNA]</scope>
</reference>
<dbReference type="GO" id="GO:0005886">
    <property type="term" value="C:plasma membrane"/>
    <property type="evidence" value="ECO:0007669"/>
    <property type="project" value="TreeGrafter"/>
</dbReference>
<dbReference type="EMBL" id="CVRI01000052">
    <property type="protein sequence ID" value="CRK99683.1"/>
    <property type="molecule type" value="Genomic_DNA"/>
</dbReference>
<evidence type="ECO:0000313" key="9">
    <source>
        <dbReference type="Proteomes" id="UP000183832"/>
    </source>
</evidence>
<sequence length="269" mass="31220">MKLLPSIYYILKFIFVILTFITLYFLSQHVHRGFICGDSSLSLTPRPDTISNALLVFWGFSPFLILFVWEFSSIYANSRTIKFSLKQSWKIVAFLCHRFFADMLLMHLVVVAAKFFTRSHRPHFFETCKPDKMYNCTLGTFVDSFECTNTEVGKIRKIDASMSFFSGHAATCVYSCFFIIWYIQRKLQSSSIVIIPFIQTLLICLAFYGSISRVFDHRHHWWDVLAGGIVGLITSYHACYVLCDNSLPRKEVRKDIKDNNQTFLPTINV</sequence>
<evidence type="ECO:0000313" key="8">
    <source>
        <dbReference type="EMBL" id="CRK99683.1"/>
    </source>
</evidence>
<dbReference type="Gene3D" id="1.20.144.10">
    <property type="entry name" value="Phosphatidic acid phosphatase type 2/haloperoxidase"/>
    <property type="match status" value="1"/>
</dbReference>
<feature type="domain" description="Phosphatidic acid phosphatase type 2/haloperoxidase" evidence="7">
    <location>
        <begin position="94"/>
        <end position="239"/>
    </location>
</feature>
<gene>
    <name evidence="8" type="ORF">CLUMA_CG012993</name>
</gene>
<dbReference type="SUPFAM" id="SSF48317">
    <property type="entry name" value="Acid phosphatase/Vanadium-dependent haloperoxidase"/>
    <property type="match status" value="1"/>
</dbReference>
<feature type="transmembrane region" description="Helical" evidence="6">
    <location>
        <begin position="221"/>
        <end position="243"/>
    </location>
</feature>
<dbReference type="OrthoDB" id="8907274at2759"/>